<evidence type="ECO:0000313" key="3">
    <source>
        <dbReference type="Proteomes" id="UP000076154"/>
    </source>
</evidence>
<dbReference type="InParanoid" id="A0A369JCG0"/>
<gene>
    <name evidence="2" type="ORF">Hypma_001672</name>
</gene>
<comment type="caution">
    <text evidence="2">The sequence shown here is derived from an EMBL/GenBank/DDBJ whole genome shotgun (WGS) entry which is preliminary data.</text>
</comment>
<evidence type="ECO:0000313" key="2">
    <source>
        <dbReference type="EMBL" id="RDB17114.1"/>
    </source>
</evidence>
<sequence>MLAHAASGLEVPHTASHTSLQLLFRPNMPVEDGDALVSSSDSESVPLCLLPPSHPDNSEPESEPRYPSGWRYGTSSEELEAGAKGRPELEVESSEEEEPLHQSDPSRLD</sequence>
<proteinExistence type="predicted"/>
<protein>
    <submittedName>
        <fullName evidence="2">Uncharacterized protein</fullName>
    </submittedName>
</protein>
<accession>A0A369JCG0</accession>
<name>A0A369JCG0_HYPMA</name>
<feature type="compositionally biased region" description="Basic and acidic residues" evidence="1">
    <location>
        <begin position="99"/>
        <end position="109"/>
    </location>
</feature>
<evidence type="ECO:0000256" key="1">
    <source>
        <dbReference type="SAM" id="MobiDB-lite"/>
    </source>
</evidence>
<keyword evidence="3" id="KW-1185">Reference proteome</keyword>
<dbReference type="EMBL" id="LUEZ02000113">
    <property type="protein sequence ID" value="RDB17114.1"/>
    <property type="molecule type" value="Genomic_DNA"/>
</dbReference>
<reference evidence="2" key="1">
    <citation type="submission" date="2018-04" db="EMBL/GenBank/DDBJ databases">
        <title>Whole genome sequencing of Hypsizygus marmoreus.</title>
        <authorList>
            <person name="Choi I.-G."/>
            <person name="Min B."/>
            <person name="Kim J.-G."/>
            <person name="Kim S."/>
            <person name="Oh Y.-L."/>
            <person name="Kong W.-S."/>
            <person name="Park H."/>
            <person name="Jeong J."/>
            <person name="Song E.-S."/>
        </authorList>
    </citation>
    <scope>NUCLEOTIDE SEQUENCE [LARGE SCALE GENOMIC DNA]</scope>
    <source>
        <strain evidence="2">51987-8</strain>
    </source>
</reference>
<dbReference type="Proteomes" id="UP000076154">
    <property type="component" value="Unassembled WGS sequence"/>
</dbReference>
<organism evidence="2 3">
    <name type="scientific">Hypsizygus marmoreus</name>
    <name type="common">White beech mushroom</name>
    <name type="synonym">Agaricus marmoreus</name>
    <dbReference type="NCBI Taxonomy" id="39966"/>
    <lineage>
        <taxon>Eukaryota</taxon>
        <taxon>Fungi</taxon>
        <taxon>Dikarya</taxon>
        <taxon>Basidiomycota</taxon>
        <taxon>Agaricomycotina</taxon>
        <taxon>Agaricomycetes</taxon>
        <taxon>Agaricomycetidae</taxon>
        <taxon>Agaricales</taxon>
        <taxon>Tricholomatineae</taxon>
        <taxon>Lyophyllaceae</taxon>
        <taxon>Hypsizygus</taxon>
    </lineage>
</organism>
<dbReference type="AlphaFoldDB" id="A0A369JCG0"/>
<feature type="region of interest" description="Disordered" evidence="1">
    <location>
        <begin position="30"/>
        <end position="109"/>
    </location>
</feature>